<reference evidence="1 2" key="2">
    <citation type="journal article" date="2022" name="Mar. Drugs">
        <title>Bioassay-Guided Fractionation Leads to the Detection of Cholic Acid Generated by the Rare Thalassomonas sp.</title>
        <authorList>
            <person name="Pheiffer F."/>
            <person name="Schneider Y.K."/>
            <person name="Hansen E.H."/>
            <person name="Andersen J.H."/>
            <person name="Isaksson J."/>
            <person name="Busche T."/>
            <person name="R C."/>
            <person name="Kalinowski J."/>
            <person name="Zyl L.V."/>
            <person name="Trindade M."/>
        </authorList>
    </citation>
    <scope>NUCLEOTIDE SEQUENCE [LARGE SCALE GENOMIC DNA]</scope>
    <source>
        <strain evidence="1 2">A5K-106</strain>
    </source>
</reference>
<name>A0AAE9YHP7_9GAMM</name>
<proteinExistence type="predicted"/>
<dbReference type="AlphaFoldDB" id="A0AAE9YHP7"/>
<keyword evidence="2" id="KW-1185">Reference proteome</keyword>
<evidence type="ECO:0000313" key="2">
    <source>
        <dbReference type="Proteomes" id="UP000032568"/>
    </source>
</evidence>
<organism evidence="1 2">
    <name type="scientific">Thalassomonas actiniarum</name>
    <dbReference type="NCBI Taxonomy" id="485447"/>
    <lineage>
        <taxon>Bacteria</taxon>
        <taxon>Pseudomonadati</taxon>
        <taxon>Pseudomonadota</taxon>
        <taxon>Gammaproteobacteria</taxon>
        <taxon>Alteromonadales</taxon>
        <taxon>Colwelliaceae</taxon>
        <taxon>Thalassomonas</taxon>
    </lineage>
</organism>
<reference evidence="1 2" key="1">
    <citation type="journal article" date="2015" name="Genome Announc.">
        <title>Draft Genome Sequences of Marine Isolates of Thalassomonas viridans and Thalassomonas actiniarum.</title>
        <authorList>
            <person name="Olonade I."/>
            <person name="van Zyl L.J."/>
            <person name="Trindade M."/>
        </authorList>
    </citation>
    <scope>NUCLEOTIDE SEQUENCE [LARGE SCALE GENOMIC DNA]</scope>
    <source>
        <strain evidence="1 2">A5K-106</strain>
    </source>
</reference>
<dbReference type="RefSeq" id="WP_044834915.1">
    <property type="nucleotide sequence ID" value="NZ_CP059735.1"/>
</dbReference>
<protein>
    <submittedName>
        <fullName evidence="1">Uncharacterized protein</fullName>
    </submittedName>
</protein>
<accession>A0AAE9YHP7</accession>
<evidence type="ECO:0000313" key="1">
    <source>
        <dbReference type="EMBL" id="WDD96724.1"/>
    </source>
</evidence>
<dbReference type="EMBL" id="CP059735">
    <property type="protein sequence ID" value="WDD96724.1"/>
    <property type="molecule type" value="Genomic_DNA"/>
</dbReference>
<gene>
    <name evidence="1" type="ORF">SG35_015200</name>
</gene>
<dbReference type="KEGG" id="tact:SG35_015200"/>
<sequence>MESGYRTLFAVEFFHEFYKQTDNSYSHRDEDFDVIPTSDCKIALKNQGLLFRQVPGGFIVLYKSDPDNAAKPLIPLSDLVRLRFMLMAKTPNLVYYSDLPLTGERSAVFYLHNRQSNIQDVDGTDELLLVQDSTSPYLSALDKTRLRAAQFSYPFSKESDSAQLLIKDRQLMPVFNQSLDKLDPEVNAGLRKFSAQIDLSLQPQGLYTLAIDGEIQESFYLDSELSNKQPFGLIDIFHNEEVPAEYQFVDGLGQVTAKTYRVRLNNRATIWRYFIGLKYRDNVPPENLDVVSNIFTANFTRKTSITLADKTQVIPFDSGTTKIPLKKAPLKGFTLKRDITTGPGHSVYEETPLPNPDITNIATETGSEPIYSQVYFYI</sequence>
<dbReference type="Proteomes" id="UP000032568">
    <property type="component" value="Chromosome"/>
</dbReference>